<keyword evidence="4" id="KW-0328">Glycosyltransferase</keyword>
<comment type="subcellular location">
    <subcellularLocation>
        <location evidence="1">Membrane</location>
    </subcellularLocation>
</comment>
<dbReference type="AlphaFoldDB" id="A0A381W0N8"/>
<dbReference type="Pfam" id="PF00912">
    <property type="entry name" value="Transgly"/>
    <property type="match status" value="1"/>
</dbReference>
<evidence type="ECO:0000256" key="8">
    <source>
        <dbReference type="ARBA" id="ARBA00022960"/>
    </source>
</evidence>
<dbReference type="InterPro" id="IPR001460">
    <property type="entry name" value="PCN-bd_Tpept"/>
</dbReference>
<feature type="domain" description="Penicillin-binding protein transpeptidase" evidence="16">
    <location>
        <begin position="347"/>
        <end position="615"/>
    </location>
</feature>
<comment type="catalytic activity">
    <reaction evidence="15">
        <text>[GlcNAc-(1-&gt;4)-Mur2Ac(oyl-L-Ala-gamma-D-Glu-L-Lys-D-Ala-D-Ala)](n)-di-trans,octa-cis-undecaprenyl diphosphate + beta-D-GlcNAc-(1-&gt;4)-Mur2Ac(oyl-L-Ala-gamma-D-Glu-L-Lys-D-Ala-D-Ala)-di-trans,octa-cis-undecaprenyl diphosphate = [GlcNAc-(1-&gt;4)-Mur2Ac(oyl-L-Ala-gamma-D-Glu-L-Lys-D-Ala-D-Ala)](n+1)-di-trans,octa-cis-undecaprenyl diphosphate + di-trans,octa-cis-undecaprenyl diphosphate + H(+)</text>
        <dbReference type="Rhea" id="RHEA:23708"/>
        <dbReference type="Rhea" id="RHEA-COMP:9602"/>
        <dbReference type="Rhea" id="RHEA-COMP:9603"/>
        <dbReference type="ChEBI" id="CHEBI:15378"/>
        <dbReference type="ChEBI" id="CHEBI:58405"/>
        <dbReference type="ChEBI" id="CHEBI:60033"/>
        <dbReference type="ChEBI" id="CHEBI:78435"/>
        <dbReference type="EC" id="2.4.99.28"/>
    </reaction>
</comment>
<evidence type="ECO:0000256" key="1">
    <source>
        <dbReference type="ARBA" id="ARBA00004370"/>
    </source>
</evidence>
<dbReference type="InterPro" id="IPR036950">
    <property type="entry name" value="PBP_transglycosylase"/>
</dbReference>
<name>A0A381W0N8_9ZZZZ</name>
<evidence type="ECO:0000256" key="15">
    <source>
        <dbReference type="ARBA" id="ARBA00049902"/>
    </source>
</evidence>
<dbReference type="NCBIfam" id="TIGR02074">
    <property type="entry name" value="PBP_1a_fam"/>
    <property type="match status" value="1"/>
</dbReference>
<dbReference type="GO" id="GO:0004180">
    <property type="term" value="F:carboxypeptidase activity"/>
    <property type="evidence" value="ECO:0007669"/>
    <property type="project" value="UniProtKB-KW"/>
</dbReference>
<accession>A0A381W0N8</accession>
<keyword evidence="3" id="KW-0645">Protease</keyword>
<reference evidence="18" key="1">
    <citation type="submission" date="2018-05" db="EMBL/GenBank/DDBJ databases">
        <authorList>
            <person name="Lanie J.A."/>
            <person name="Ng W.-L."/>
            <person name="Kazmierczak K.M."/>
            <person name="Andrzejewski T.M."/>
            <person name="Davidsen T.M."/>
            <person name="Wayne K.J."/>
            <person name="Tettelin H."/>
            <person name="Glass J.I."/>
            <person name="Rusch D."/>
            <person name="Podicherti R."/>
            <person name="Tsui H.-C.T."/>
            <person name="Winkler M.E."/>
        </authorList>
    </citation>
    <scope>NUCLEOTIDE SEQUENCE</scope>
</reference>
<dbReference type="GO" id="GO:0030288">
    <property type="term" value="C:outer membrane-bounded periplasmic space"/>
    <property type="evidence" value="ECO:0007669"/>
    <property type="project" value="TreeGrafter"/>
</dbReference>
<dbReference type="GO" id="GO:0008360">
    <property type="term" value="P:regulation of cell shape"/>
    <property type="evidence" value="ECO:0007669"/>
    <property type="project" value="UniProtKB-KW"/>
</dbReference>
<dbReference type="InterPro" id="IPR012338">
    <property type="entry name" value="Beta-lactam/transpept-like"/>
</dbReference>
<dbReference type="InterPro" id="IPR023346">
    <property type="entry name" value="Lysozyme-like_dom_sf"/>
</dbReference>
<dbReference type="Pfam" id="PF00905">
    <property type="entry name" value="Transpeptidase"/>
    <property type="match status" value="1"/>
</dbReference>
<evidence type="ECO:0000259" key="16">
    <source>
        <dbReference type="Pfam" id="PF00905"/>
    </source>
</evidence>
<dbReference type="InterPro" id="IPR001264">
    <property type="entry name" value="Glyco_trans_51"/>
</dbReference>
<evidence type="ECO:0000313" key="18">
    <source>
        <dbReference type="EMBL" id="SVA46105.1"/>
    </source>
</evidence>
<evidence type="ECO:0000256" key="10">
    <source>
        <dbReference type="ARBA" id="ARBA00022989"/>
    </source>
</evidence>
<evidence type="ECO:0000256" key="6">
    <source>
        <dbReference type="ARBA" id="ARBA00022692"/>
    </source>
</evidence>
<feature type="domain" description="Glycosyl transferase family 51" evidence="17">
    <location>
        <begin position="1"/>
        <end position="151"/>
    </location>
</feature>
<dbReference type="SUPFAM" id="SSF53955">
    <property type="entry name" value="Lysozyme-like"/>
    <property type="match status" value="1"/>
</dbReference>
<organism evidence="18">
    <name type="scientific">marine metagenome</name>
    <dbReference type="NCBI Taxonomy" id="408172"/>
    <lineage>
        <taxon>unclassified sequences</taxon>
        <taxon>metagenomes</taxon>
        <taxon>ecological metagenomes</taxon>
    </lineage>
</organism>
<dbReference type="GO" id="GO:0009252">
    <property type="term" value="P:peptidoglycan biosynthetic process"/>
    <property type="evidence" value="ECO:0007669"/>
    <property type="project" value="UniProtKB-KW"/>
</dbReference>
<dbReference type="GO" id="GO:0071555">
    <property type="term" value="P:cell wall organization"/>
    <property type="evidence" value="ECO:0007669"/>
    <property type="project" value="UniProtKB-KW"/>
</dbReference>
<dbReference type="EMBL" id="UINC01010358">
    <property type="protein sequence ID" value="SVA46105.1"/>
    <property type="molecule type" value="Genomic_DNA"/>
</dbReference>
<keyword evidence="5" id="KW-0808">Transferase</keyword>
<dbReference type="GO" id="GO:0008955">
    <property type="term" value="F:peptidoglycan glycosyltransferase activity"/>
    <property type="evidence" value="ECO:0007669"/>
    <property type="project" value="UniProtKB-EC"/>
</dbReference>
<dbReference type="GO" id="GO:0006508">
    <property type="term" value="P:proteolysis"/>
    <property type="evidence" value="ECO:0007669"/>
    <property type="project" value="UniProtKB-KW"/>
</dbReference>
<dbReference type="Gene3D" id="1.10.3810.10">
    <property type="entry name" value="Biosynthetic peptidoglycan transglycosylase-like"/>
    <property type="match status" value="1"/>
</dbReference>
<dbReference type="EC" id="2.4.99.28" evidence="14"/>
<keyword evidence="12" id="KW-0511">Multifunctional enzyme</keyword>
<keyword evidence="8" id="KW-0133">Cell shape</keyword>
<protein>
    <recommendedName>
        <fullName evidence="14">peptidoglycan glycosyltransferase</fullName>
        <ecNumber evidence="14">2.4.99.28</ecNumber>
    </recommendedName>
</protein>
<sequence>LLAVEDSRFFWHVGVDPIGVLGAVRDNVTRGFGERGASTITMQLARGLGWSSPEKTVIRKLIEAFYYALQTERYFSKERILELYMNQVFMGHDAYGFGAAAEFYFDDELSELTLAECALLAGIIQRPNDYYPLDRNQERAIRRRDLVLGRMLAEGYISNEEREQARNEPLDLAERDDRSEELGAYFTEEIRRSLIEDYPGTTLYESGLRVYTTLDSRLQAAAEQALDSGLRAVDKTQGWRGSKRNLLEEKIDMADHTEQRWDRPIEAGDYVPAVALESSREQVQLRVGPYTAGIAPEGAAWTAFDRVENVRLERLIRPGDLISVHVTEVHDDGTLSVELDQEPELEGAVLVFENYSGEIKAEVGGRRFSESEFNRARQAVRQTGSAFKPFVYAAALLHGWTASDPVVDMPQAFEDDSGQPYQPRNHNDAYVGITTITEALARSRNVVAVAVQEKVGKENIIALARDLGITANLQEYLSLALGVVDVSLWEMTRAYAVFANGGVRVEPHRFVSVVDREGRPRDQTQKRQAQEVMDADVAFLMSQMLTSVITYTFDRGTQGGSGRRARFLVSELGMPLAGKTGTTDNYSDAWFIGYSPNHTIGVWVGNDTKQPIGPGREGANTALPIWMEVMRAASEGLEPRGFELPVGVVLRTVDARTGLLSSEACGPSVVVAFMEGTQPTRACGAEEARILTLNPYQQAFFIDDIRDRGR</sequence>
<evidence type="ECO:0000256" key="7">
    <source>
        <dbReference type="ARBA" id="ARBA00022801"/>
    </source>
</evidence>
<dbReference type="PANTHER" id="PTHR32282:SF27">
    <property type="entry name" value="PENICILLIN-BINDING PROTEIN 1A"/>
    <property type="match status" value="1"/>
</dbReference>
<dbReference type="InterPro" id="IPR050396">
    <property type="entry name" value="Glycosyltr_51/Transpeptidase"/>
</dbReference>
<keyword evidence="2" id="KW-0121">Carboxypeptidase</keyword>
<dbReference type="Gene3D" id="3.40.710.10">
    <property type="entry name" value="DD-peptidase/beta-lactamase superfamily"/>
    <property type="match status" value="2"/>
</dbReference>
<keyword evidence="11" id="KW-0472">Membrane</keyword>
<keyword evidence="6" id="KW-0812">Transmembrane</keyword>
<evidence type="ECO:0000256" key="5">
    <source>
        <dbReference type="ARBA" id="ARBA00022679"/>
    </source>
</evidence>
<evidence type="ECO:0000256" key="4">
    <source>
        <dbReference type="ARBA" id="ARBA00022676"/>
    </source>
</evidence>
<keyword evidence="13" id="KW-0961">Cell wall biogenesis/degradation</keyword>
<evidence type="ECO:0000259" key="17">
    <source>
        <dbReference type="Pfam" id="PF00912"/>
    </source>
</evidence>
<keyword evidence="10" id="KW-1133">Transmembrane helix</keyword>
<evidence type="ECO:0000256" key="9">
    <source>
        <dbReference type="ARBA" id="ARBA00022984"/>
    </source>
</evidence>
<keyword evidence="7" id="KW-0378">Hydrolase</keyword>
<evidence type="ECO:0000256" key="2">
    <source>
        <dbReference type="ARBA" id="ARBA00022645"/>
    </source>
</evidence>
<dbReference type="GO" id="GO:0008658">
    <property type="term" value="F:penicillin binding"/>
    <property type="evidence" value="ECO:0007669"/>
    <property type="project" value="InterPro"/>
</dbReference>
<keyword evidence="9" id="KW-0573">Peptidoglycan synthesis</keyword>
<dbReference type="PANTHER" id="PTHR32282">
    <property type="entry name" value="BINDING PROTEIN TRANSPEPTIDASE, PUTATIVE-RELATED"/>
    <property type="match status" value="1"/>
</dbReference>
<evidence type="ECO:0000256" key="12">
    <source>
        <dbReference type="ARBA" id="ARBA00023268"/>
    </source>
</evidence>
<evidence type="ECO:0000256" key="11">
    <source>
        <dbReference type="ARBA" id="ARBA00023136"/>
    </source>
</evidence>
<dbReference type="GO" id="GO:0016020">
    <property type="term" value="C:membrane"/>
    <property type="evidence" value="ECO:0007669"/>
    <property type="project" value="UniProtKB-SubCell"/>
</dbReference>
<gene>
    <name evidence="18" type="ORF">METZ01_LOCUS98959</name>
</gene>
<evidence type="ECO:0000256" key="14">
    <source>
        <dbReference type="ARBA" id="ARBA00044770"/>
    </source>
</evidence>
<dbReference type="SUPFAM" id="SSF56601">
    <property type="entry name" value="beta-lactamase/transpeptidase-like"/>
    <property type="match status" value="1"/>
</dbReference>
<feature type="non-terminal residue" evidence="18">
    <location>
        <position position="1"/>
    </location>
</feature>
<evidence type="ECO:0000256" key="13">
    <source>
        <dbReference type="ARBA" id="ARBA00023316"/>
    </source>
</evidence>
<proteinExistence type="predicted"/>
<evidence type="ECO:0000256" key="3">
    <source>
        <dbReference type="ARBA" id="ARBA00022670"/>
    </source>
</evidence>